<keyword evidence="8" id="KW-0648">Protein biosynthesis</keyword>
<dbReference type="InterPro" id="IPR022691">
    <property type="entry name" value="Tscrpt_elong_fac_GreA/B_N"/>
</dbReference>
<sequence>MKKKVIYLTQEGFDRMKEELESLRKKLMYEIAERIKEARELGDLSENSEYDEAKNEQGRIDSRIKQLEEILNNA</sequence>
<dbReference type="GO" id="GO:0003677">
    <property type="term" value="F:DNA binding"/>
    <property type="evidence" value="ECO:0007669"/>
    <property type="project" value="UniProtKB-KW"/>
</dbReference>
<dbReference type="Pfam" id="PF03449">
    <property type="entry name" value="GreA_GreB_N"/>
    <property type="match status" value="1"/>
</dbReference>
<dbReference type="InterPro" id="IPR018151">
    <property type="entry name" value="TF_GreA/GreB_CS"/>
</dbReference>
<dbReference type="EMBL" id="DQBS01000057">
    <property type="protein sequence ID" value="HCO69393.1"/>
    <property type="molecule type" value="Genomic_DNA"/>
</dbReference>
<evidence type="ECO:0000256" key="1">
    <source>
        <dbReference type="ARBA" id="ARBA00008213"/>
    </source>
</evidence>
<keyword evidence="4" id="KW-0238">DNA-binding</keyword>
<name>A0A3D3TLP5_9BACT</name>
<reference evidence="8 9" key="1">
    <citation type="journal article" date="2018" name="Nat. Biotechnol.">
        <title>A standardized bacterial taxonomy based on genome phylogeny substantially revises the tree of life.</title>
        <authorList>
            <person name="Parks D.H."/>
            <person name="Chuvochina M."/>
            <person name="Waite D.W."/>
            <person name="Rinke C."/>
            <person name="Skarshewski A."/>
            <person name="Chaumeil P.A."/>
            <person name="Hugenholtz P."/>
        </authorList>
    </citation>
    <scope>NUCLEOTIDE SEQUENCE [LARGE SCALE GENOMIC DNA]</scope>
    <source>
        <strain evidence="8">UBA9905</strain>
    </source>
</reference>
<protein>
    <recommendedName>
        <fullName evidence="2">Transcription elongation factor GreA</fullName>
    </recommendedName>
    <alternativeName>
        <fullName evidence="6">Transcript cleavage factor GreA</fullName>
    </alternativeName>
</protein>
<dbReference type="GO" id="GO:0003746">
    <property type="term" value="F:translation elongation factor activity"/>
    <property type="evidence" value="ECO:0007669"/>
    <property type="project" value="UniProtKB-KW"/>
</dbReference>
<evidence type="ECO:0000256" key="3">
    <source>
        <dbReference type="ARBA" id="ARBA00023015"/>
    </source>
</evidence>
<accession>A0A3D3TLP5</accession>
<dbReference type="GO" id="GO:0032784">
    <property type="term" value="P:regulation of DNA-templated transcription elongation"/>
    <property type="evidence" value="ECO:0007669"/>
    <property type="project" value="InterPro"/>
</dbReference>
<dbReference type="FunFam" id="1.10.287.180:FF:000001">
    <property type="entry name" value="Transcription elongation factor GreA"/>
    <property type="match status" value="1"/>
</dbReference>
<evidence type="ECO:0000256" key="4">
    <source>
        <dbReference type="ARBA" id="ARBA00023125"/>
    </source>
</evidence>
<dbReference type="PANTHER" id="PTHR30437">
    <property type="entry name" value="TRANSCRIPTION ELONGATION FACTOR GREA"/>
    <property type="match status" value="1"/>
</dbReference>
<comment type="caution">
    <text evidence="8">The sequence shown here is derived from an EMBL/GenBank/DDBJ whole genome shotgun (WGS) entry which is preliminary data.</text>
</comment>
<dbReference type="AlphaFoldDB" id="A0A3D3TLP5"/>
<feature type="domain" description="Transcription elongation factor GreA/GreB N-terminal" evidence="7">
    <location>
        <begin position="6"/>
        <end position="74"/>
    </location>
</feature>
<dbReference type="InterPro" id="IPR023459">
    <property type="entry name" value="Tscrpt_elong_fac_GreA/B_fam"/>
</dbReference>
<evidence type="ECO:0000256" key="6">
    <source>
        <dbReference type="ARBA" id="ARBA00030776"/>
    </source>
</evidence>
<gene>
    <name evidence="8" type="ORF">DIT26_02225</name>
</gene>
<dbReference type="SUPFAM" id="SSF46557">
    <property type="entry name" value="GreA transcript cleavage protein, N-terminal domain"/>
    <property type="match status" value="1"/>
</dbReference>
<organism evidence="8 9">
    <name type="scientific">Mesotoga infera</name>
    <dbReference type="NCBI Taxonomy" id="1236046"/>
    <lineage>
        <taxon>Bacteria</taxon>
        <taxon>Thermotogati</taxon>
        <taxon>Thermotogota</taxon>
        <taxon>Thermotogae</taxon>
        <taxon>Kosmotogales</taxon>
        <taxon>Kosmotogaceae</taxon>
        <taxon>Mesotoga</taxon>
    </lineage>
</organism>
<evidence type="ECO:0000313" key="8">
    <source>
        <dbReference type="EMBL" id="HCO69393.1"/>
    </source>
</evidence>
<dbReference type="InterPro" id="IPR036805">
    <property type="entry name" value="Tscrpt_elong_fac_GreA/B_N_sf"/>
</dbReference>
<dbReference type="Proteomes" id="UP000264215">
    <property type="component" value="Unassembled WGS sequence"/>
</dbReference>
<keyword evidence="3" id="KW-0805">Transcription regulation</keyword>
<keyword evidence="5" id="KW-0804">Transcription</keyword>
<proteinExistence type="inferred from homology"/>
<dbReference type="GO" id="GO:0006354">
    <property type="term" value="P:DNA-templated transcription elongation"/>
    <property type="evidence" value="ECO:0007669"/>
    <property type="project" value="TreeGrafter"/>
</dbReference>
<dbReference type="PANTHER" id="PTHR30437:SF4">
    <property type="entry name" value="TRANSCRIPTION ELONGATION FACTOR GREA"/>
    <property type="match status" value="1"/>
</dbReference>
<feature type="non-terminal residue" evidence="8">
    <location>
        <position position="74"/>
    </location>
</feature>
<evidence type="ECO:0000313" key="9">
    <source>
        <dbReference type="Proteomes" id="UP000264215"/>
    </source>
</evidence>
<dbReference type="PROSITE" id="PS00829">
    <property type="entry name" value="GREAB_1"/>
    <property type="match status" value="1"/>
</dbReference>
<evidence type="ECO:0000256" key="2">
    <source>
        <dbReference type="ARBA" id="ARBA00013729"/>
    </source>
</evidence>
<dbReference type="Gene3D" id="1.10.287.180">
    <property type="entry name" value="Transcription elongation factor, GreA/GreB, N-terminal domain"/>
    <property type="match status" value="1"/>
</dbReference>
<comment type="similarity">
    <text evidence="1">Belongs to the GreA/GreB family.</text>
</comment>
<evidence type="ECO:0000259" key="7">
    <source>
        <dbReference type="Pfam" id="PF03449"/>
    </source>
</evidence>
<keyword evidence="8" id="KW-0251">Elongation factor</keyword>
<dbReference type="GO" id="GO:0070063">
    <property type="term" value="F:RNA polymerase binding"/>
    <property type="evidence" value="ECO:0007669"/>
    <property type="project" value="InterPro"/>
</dbReference>
<evidence type="ECO:0000256" key="5">
    <source>
        <dbReference type="ARBA" id="ARBA00023163"/>
    </source>
</evidence>